<dbReference type="Proteomes" id="UP000593562">
    <property type="component" value="Unassembled WGS sequence"/>
</dbReference>
<gene>
    <name evidence="2" type="ORF">HS088_TW07G00826</name>
</gene>
<dbReference type="PANTHER" id="PTHR37199">
    <property type="entry name" value="TRANSMEMBRANE PROTEIN"/>
    <property type="match status" value="1"/>
</dbReference>
<protein>
    <submittedName>
        <fullName evidence="2">Uncharacterized protein</fullName>
    </submittedName>
</protein>
<evidence type="ECO:0000313" key="2">
    <source>
        <dbReference type="EMBL" id="KAF5745243.1"/>
    </source>
</evidence>
<organism evidence="2 3">
    <name type="scientific">Tripterygium wilfordii</name>
    <name type="common">Thunder God vine</name>
    <dbReference type="NCBI Taxonomy" id="458696"/>
    <lineage>
        <taxon>Eukaryota</taxon>
        <taxon>Viridiplantae</taxon>
        <taxon>Streptophyta</taxon>
        <taxon>Embryophyta</taxon>
        <taxon>Tracheophyta</taxon>
        <taxon>Spermatophyta</taxon>
        <taxon>Magnoliopsida</taxon>
        <taxon>eudicotyledons</taxon>
        <taxon>Gunneridae</taxon>
        <taxon>Pentapetalae</taxon>
        <taxon>rosids</taxon>
        <taxon>fabids</taxon>
        <taxon>Celastrales</taxon>
        <taxon>Celastraceae</taxon>
        <taxon>Tripterygium</taxon>
    </lineage>
</organism>
<feature type="transmembrane region" description="Helical" evidence="1">
    <location>
        <begin position="20"/>
        <end position="42"/>
    </location>
</feature>
<comment type="caution">
    <text evidence="2">The sequence shown here is derived from an EMBL/GenBank/DDBJ whole genome shotgun (WGS) entry which is preliminary data.</text>
</comment>
<dbReference type="EMBL" id="JAAARO010000007">
    <property type="protein sequence ID" value="KAF5745243.1"/>
    <property type="molecule type" value="Genomic_DNA"/>
</dbReference>
<proteinExistence type="predicted"/>
<dbReference type="InParanoid" id="A0A7J7DG08"/>
<accession>A0A7J7DG08</accession>
<sequence length="74" mass="7094">MARLWKEAAGGNWGGDGEGLSSAIGVLWAVLVILSVVGTIIFSCADGASKEKASATAVAYGSTCAAGCGAACGG</sequence>
<reference evidence="2 3" key="1">
    <citation type="journal article" date="2020" name="Nat. Commun.">
        <title>Genome of Tripterygium wilfordii and identification of cytochrome P450 involved in triptolide biosynthesis.</title>
        <authorList>
            <person name="Tu L."/>
            <person name="Su P."/>
            <person name="Zhang Z."/>
            <person name="Gao L."/>
            <person name="Wang J."/>
            <person name="Hu T."/>
            <person name="Zhou J."/>
            <person name="Zhang Y."/>
            <person name="Zhao Y."/>
            <person name="Liu Y."/>
            <person name="Song Y."/>
            <person name="Tong Y."/>
            <person name="Lu Y."/>
            <person name="Yang J."/>
            <person name="Xu C."/>
            <person name="Jia M."/>
            <person name="Peters R.J."/>
            <person name="Huang L."/>
            <person name="Gao W."/>
        </authorList>
    </citation>
    <scope>NUCLEOTIDE SEQUENCE [LARGE SCALE GENOMIC DNA]</scope>
    <source>
        <strain evidence="3">cv. XIE 37</strain>
        <tissue evidence="2">Leaf</tissue>
    </source>
</reference>
<name>A0A7J7DG08_TRIWF</name>
<dbReference type="AlphaFoldDB" id="A0A7J7DG08"/>
<dbReference type="PANTHER" id="PTHR37199:SF5">
    <property type="entry name" value="TRANSMEMBRANE PROTEIN"/>
    <property type="match status" value="1"/>
</dbReference>
<keyword evidence="1" id="KW-0472">Membrane</keyword>
<evidence type="ECO:0000256" key="1">
    <source>
        <dbReference type="SAM" id="Phobius"/>
    </source>
</evidence>
<keyword evidence="1" id="KW-1133">Transmembrane helix</keyword>
<keyword evidence="1" id="KW-0812">Transmembrane</keyword>
<keyword evidence="3" id="KW-1185">Reference proteome</keyword>
<evidence type="ECO:0000313" key="3">
    <source>
        <dbReference type="Proteomes" id="UP000593562"/>
    </source>
</evidence>